<dbReference type="PANTHER" id="PTHR47033">
    <property type="entry name" value="CYSTATIN-M"/>
    <property type="match status" value="1"/>
</dbReference>
<accession>A0A9Q0XA38</accession>
<evidence type="ECO:0000313" key="9">
    <source>
        <dbReference type="EMBL" id="KAJ7307589.1"/>
    </source>
</evidence>
<proteinExistence type="inferred from homology"/>
<dbReference type="PANTHER" id="PTHR47033:SF1">
    <property type="entry name" value="CYSTATIN-M"/>
    <property type="match status" value="1"/>
</dbReference>
<dbReference type="InterPro" id="IPR046350">
    <property type="entry name" value="Cystatin_sf"/>
</dbReference>
<sequence length="87" mass="9249">MAPGSSPVRLGCALLLLLVLCSALSVQSQRLVGGRQEVPVSDPGAQEAAAFAMDAYNQGSNSLYYYKLLRVLKVETQPLSAPRNGIQ</sequence>
<reference evidence="9" key="1">
    <citation type="journal article" date="2023" name="DNA Res.">
        <title>Chromosome-level genome assembly of Phrynocephalus forsythii using third-generation DNA sequencing and Hi-C analysis.</title>
        <authorList>
            <person name="Qi Y."/>
            <person name="Zhao W."/>
            <person name="Zhao Y."/>
            <person name="Niu C."/>
            <person name="Cao S."/>
            <person name="Zhang Y."/>
        </authorList>
    </citation>
    <scope>NUCLEOTIDE SEQUENCE</scope>
    <source>
        <tissue evidence="9">Muscle</tissue>
    </source>
</reference>
<dbReference type="AlphaFoldDB" id="A0A9Q0XA38"/>
<name>A0A9Q0XA38_9SAUR</name>
<evidence type="ECO:0000313" key="10">
    <source>
        <dbReference type="Proteomes" id="UP001142489"/>
    </source>
</evidence>
<dbReference type="InterPro" id="IPR000010">
    <property type="entry name" value="Cystatin_dom"/>
</dbReference>
<evidence type="ECO:0000256" key="6">
    <source>
        <dbReference type="ARBA" id="ARBA00023157"/>
    </source>
</evidence>
<feature type="signal peptide" evidence="7">
    <location>
        <begin position="1"/>
        <end position="23"/>
    </location>
</feature>
<comment type="similarity">
    <text evidence="2">Belongs to the cystatin family.</text>
</comment>
<keyword evidence="5" id="KW-0789">Thiol protease inhibitor</keyword>
<dbReference type="Pfam" id="PF00031">
    <property type="entry name" value="Cystatin"/>
    <property type="match status" value="1"/>
</dbReference>
<gene>
    <name evidence="9" type="ORF">JRQ81_009617</name>
</gene>
<dbReference type="CDD" id="cd00042">
    <property type="entry name" value="CY"/>
    <property type="match status" value="1"/>
</dbReference>
<evidence type="ECO:0000256" key="2">
    <source>
        <dbReference type="ARBA" id="ARBA00009403"/>
    </source>
</evidence>
<keyword evidence="6" id="KW-1015">Disulfide bond</keyword>
<keyword evidence="3" id="KW-0964">Secreted</keyword>
<evidence type="ECO:0000259" key="8">
    <source>
        <dbReference type="Pfam" id="PF00031"/>
    </source>
</evidence>
<dbReference type="EMBL" id="JAPFRF010000019">
    <property type="protein sequence ID" value="KAJ7307589.1"/>
    <property type="molecule type" value="Genomic_DNA"/>
</dbReference>
<evidence type="ECO:0000256" key="5">
    <source>
        <dbReference type="ARBA" id="ARBA00022704"/>
    </source>
</evidence>
<comment type="subcellular location">
    <subcellularLocation>
        <location evidence="1">Secreted</location>
    </subcellularLocation>
</comment>
<feature type="chain" id="PRO_5040162413" description="Cystatin domain-containing protein" evidence="7">
    <location>
        <begin position="24"/>
        <end position="87"/>
    </location>
</feature>
<keyword evidence="7" id="KW-0732">Signal</keyword>
<evidence type="ECO:0000256" key="1">
    <source>
        <dbReference type="ARBA" id="ARBA00004613"/>
    </source>
</evidence>
<dbReference type="OrthoDB" id="1908104at2759"/>
<dbReference type="Proteomes" id="UP001142489">
    <property type="component" value="Unassembled WGS sequence"/>
</dbReference>
<dbReference type="SUPFAM" id="SSF54403">
    <property type="entry name" value="Cystatin/monellin"/>
    <property type="match status" value="1"/>
</dbReference>
<evidence type="ECO:0000256" key="4">
    <source>
        <dbReference type="ARBA" id="ARBA00022690"/>
    </source>
</evidence>
<protein>
    <recommendedName>
        <fullName evidence="8">Cystatin domain-containing protein</fullName>
    </recommendedName>
</protein>
<dbReference type="GO" id="GO:0070062">
    <property type="term" value="C:extracellular exosome"/>
    <property type="evidence" value="ECO:0007669"/>
    <property type="project" value="TreeGrafter"/>
</dbReference>
<comment type="caution">
    <text evidence="9">The sequence shown here is derived from an EMBL/GenBank/DDBJ whole genome shotgun (WGS) entry which is preliminary data.</text>
</comment>
<keyword evidence="10" id="KW-1185">Reference proteome</keyword>
<evidence type="ECO:0000256" key="3">
    <source>
        <dbReference type="ARBA" id="ARBA00022525"/>
    </source>
</evidence>
<organism evidence="9 10">
    <name type="scientific">Phrynocephalus forsythii</name>
    <dbReference type="NCBI Taxonomy" id="171643"/>
    <lineage>
        <taxon>Eukaryota</taxon>
        <taxon>Metazoa</taxon>
        <taxon>Chordata</taxon>
        <taxon>Craniata</taxon>
        <taxon>Vertebrata</taxon>
        <taxon>Euteleostomi</taxon>
        <taxon>Lepidosauria</taxon>
        <taxon>Squamata</taxon>
        <taxon>Bifurcata</taxon>
        <taxon>Unidentata</taxon>
        <taxon>Episquamata</taxon>
        <taxon>Toxicofera</taxon>
        <taxon>Iguania</taxon>
        <taxon>Acrodonta</taxon>
        <taxon>Agamidae</taxon>
        <taxon>Agaminae</taxon>
        <taxon>Phrynocephalus</taxon>
    </lineage>
</organism>
<dbReference type="Gene3D" id="3.10.450.10">
    <property type="match status" value="1"/>
</dbReference>
<keyword evidence="4" id="KW-0646">Protease inhibitor</keyword>
<dbReference type="GO" id="GO:0004869">
    <property type="term" value="F:cysteine-type endopeptidase inhibitor activity"/>
    <property type="evidence" value="ECO:0007669"/>
    <property type="project" value="UniProtKB-KW"/>
</dbReference>
<evidence type="ECO:0000256" key="7">
    <source>
        <dbReference type="SAM" id="SignalP"/>
    </source>
</evidence>
<feature type="domain" description="Cystatin" evidence="8">
    <location>
        <begin position="33"/>
        <end position="80"/>
    </location>
</feature>